<dbReference type="InterPro" id="IPR038987">
    <property type="entry name" value="MoeA-like"/>
</dbReference>
<dbReference type="Pfam" id="PF03454">
    <property type="entry name" value="MoeA_C"/>
    <property type="match status" value="1"/>
</dbReference>
<evidence type="ECO:0000256" key="5">
    <source>
        <dbReference type="ARBA" id="ARBA00022505"/>
    </source>
</evidence>
<evidence type="ECO:0000256" key="11">
    <source>
        <dbReference type="RuleBase" id="RU365090"/>
    </source>
</evidence>
<dbReference type="InterPro" id="IPR036135">
    <property type="entry name" value="MoeA_linker/N_sf"/>
</dbReference>
<evidence type="ECO:0000259" key="12">
    <source>
        <dbReference type="SMART" id="SM00852"/>
    </source>
</evidence>
<keyword evidence="6 11" id="KW-0808">Transferase</keyword>
<dbReference type="PANTHER" id="PTHR10192">
    <property type="entry name" value="MOLYBDOPTERIN BIOSYNTHESIS PROTEIN"/>
    <property type="match status" value="1"/>
</dbReference>
<evidence type="ECO:0000256" key="1">
    <source>
        <dbReference type="ARBA" id="ARBA00001946"/>
    </source>
</evidence>
<dbReference type="Pfam" id="PF00994">
    <property type="entry name" value="MoCF_biosynth"/>
    <property type="match status" value="1"/>
</dbReference>
<keyword evidence="8 11" id="KW-0460">Magnesium</keyword>
<dbReference type="Gene3D" id="3.90.105.10">
    <property type="entry name" value="Molybdopterin biosynthesis moea protein, domain 2"/>
    <property type="match status" value="1"/>
</dbReference>
<dbReference type="Pfam" id="PF03453">
    <property type="entry name" value="MoeA_N"/>
    <property type="match status" value="1"/>
</dbReference>
<evidence type="ECO:0000256" key="2">
    <source>
        <dbReference type="ARBA" id="ARBA00002901"/>
    </source>
</evidence>
<sequence>METGDIDRLRHPDEALAMILARARPLPIERIPLAEAAWQVLADDVVAEEDHPPFPAATMDGYAVVAGDGSPWREVIGEQTAGFVLDEEVTEGTAVRITTGSPVPPGANAVVPVEETETAEDHVIVHRLDVRPGENIRGVGADLRRGTRILPAGCILGPAELGIIAGLGAVPVPVRRRPRVSVVSTGNELVDPGERPAPGQIRDSNRFSLAAALGGAGADVVWTGKAPDERAALRSLLAERIAASDVVVTSGGVSMGELDLVKALLGELAEVHFRRVFMKPGKPLNFATTDRTLVFGLPGNPVSALVSLELFVKPALAVLSGGGAVARARVPVTLARETAASDRIEFQRATVRVTDDGRLRATTTGSQSSSRLASFVGANALVIIPPRPHPYAAGELVDAVLLGLPLPATG</sequence>
<comment type="function">
    <text evidence="2 11">Catalyzes the insertion of molybdate into adenylated molybdopterin with the concomitant release of AMP.</text>
</comment>
<dbReference type="UniPathway" id="UPA00344"/>
<dbReference type="CDD" id="cd00887">
    <property type="entry name" value="MoeA"/>
    <property type="match status" value="1"/>
</dbReference>
<accession>A0A6J4UBJ8</accession>
<dbReference type="SUPFAM" id="SSF53218">
    <property type="entry name" value="Molybdenum cofactor biosynthesis proteins"/>
    <property type="match status" value="1"/>
</dbReference>
<dbReference type="Gene3D" id="2.170.190.11">
    <property type="entry name" value="Molybdopterin biosynthesis moea protein, domain 3"/>
    <property type="match status" value="1"/>
</dbReference>
<dbReference type="PROSITE" id="PS01079">
    <property type="entry name" value="MOCF_BIOSYNTHESIS_2"/>
    <property type="match status" value="1"/>
</dbReference>
<dbReference type="SUPFAM" id="SSF63867">
    <property type="entry name" value="MoeA C-terminal domain-like"/>
    <property type="match status" value="1"/>
</dbReference>
<evidence type="ECO:0000256" key="8">
    <source>
        <dbReference type="ARBA" id="ARBA00022842"/>
    </source>
</evidence>
<evidence type="ECO:0000256" key="4">
    <source>
        <dbReference type="ARBA" id="ARBA00010763"/>
    </source>
</evidence>
<dbReference type="AlphaFoldDB" id="A0A6J4UBJ8"/>
<dbReference type="EC" id="2.10.1.1" evidence="11"/>
<dbReference type="InterPro" id="IPR036425">
    <property type="entry name" value="MoaB/Mog-like_dom_sf"/>
</dbReference>
<dbReference type="Gene3D" id="2.40.340.10">
    <property type="entry name" value="MoeA, C-terminal, domain IV"/>
    <property type="match status" value="1"/>
</dbReference>
<reference evidence="13" key="1">
    <citation type="submission" date="2020-02" db="EMBL/GenBank/DDBJ databases">
        <authorList>
            <person name="Meier V. D."/>
        </authorList>
    </citation>
    <scope>NUCLEOTIDE SEQUENCE</scope>
    <source>
        <strain evidence="13">AVDCRST_MAG19</strain>
    </source>
</reference>
<name>A0A6J4UBJ8_9BACT</name>
<comment type="catalytic activity">
    <reaction evidence="10">
        <text>adenylyl-molybdopterin + molybdate = Mo-molybdopterin + AMP + H(+)</text>
        <dbReference type="Rhea" id="RHEA:35047"/>
        <dbReference type="ChEBI" id="CHEBI:15378"/>
        <dbReference type="ChEBI" id="CHEBI:36264"/>
        <dbReference type="ChEBI" id="CHEBI:62727"/>
        <dbReference type="ChEBI" id="CHEBI:71302"/>
        <dbReference type="ChEBI" id="CHEBI:456215"/>
        <dbReference type="EC" id="2.10.1.1"/>
    </reaction>
</comment>
<dbReference type="Gene3D" id="3.40.980.10">
    <property type="entry name" value="MoaB/Mog-like domain"/>
    <property type="match status" value="1"/>
</dbReference>
<keyword evidence="7 11" id="KW-0479">Metal-binding</keyword>
<keyword evidence="5 11" id="KW-0500">Molybdenum</keyword>
<dbReference type="EMBL" id="CADCWL010000011">
    <property type="protein sequence ID" value="CAA9544967.1"/>
    <property type="molecule type" value="Genomic_DNA"/>
</dbReference>
<proteinExistence type="inferred from homology"/>
<dbReference type="GO" id="GO:0046872">
    <property type="term" value="F:metal ion binding"/>
    <property type="evidence" value="ECO:0007669"/>
    <property type="project" value="UniProtKB-UniRule"/>
</dbReference>
<evidence type="ECO:0000256" key="7">
    <source>
        <dbReference type="ARBA" id="ARBA00022723"/>
    </source>
</evidence>
<gene>
    <name evidence="13" type="ORF">AVDCRST_MAG19-378</name>
</gene>
<dbReference type="PANTHER" id="PTHR10192:SF5">
    <property type="entry name" value="GEPHYRIN"/>
    <property type="match status" value="1"/>
</dbReference>
<evidence type="ECO:0000313" key="13">
    <source>
        <dbReference type="EMBL" id="CAA9544967.1"/>
    </source>
</evidence>
<dbReference type="InterPro" id="IPR005111">
    <property type="entry name" value="MoeA_C_domain_IV"/>
</dbReference>
<dbReference type="GO" id="GO:0061599">
    <property type="term" value="F:molybdopterin molybdotransferase activity"/>
    <property type="evidence" value="ECO:0007669"/>
    <property type="project" value="UniProtKB-UniRule"/>
</dbReference>
<dbReference type="SUPFAM" id="SSF63882">
    <property type="entry name" value="MoeA N-terminal region -like"/>
    <property type="match status" value="1"/>
</dbReference>
<dbReference type="GO" id="GO:0005829">
    <property type="term" value="C:cytosol"/>
    <property type="evidence" value="ECO:0007669"/>
    <property type="project" value="TreeGrafter"/>
</dbReference>
<dbReference type="FunFam" id="3.40.980.10:FF:000004">
    <property type="entry name" value="Molybdopterin molybdenumtransferase"/>
    <property type="match status" value="1"/>
</dbReference>
<keyword evidence="9 11" id="KW-0501">Molybdenum cofactor biosynthesis</keyword>
<dbReference type="InterPro" id="IPR036688">
    <property type="entry name" value="MoeA_C_domain_IV_sf"/>
</dbReference>
<dbReference type="NCBIfam" id="NF045515">
    <property type="entry name" value="Glp_gephyrin"/>
    <property type="match status" value="1"/>
</dbReference>
<dbReference type="InterPro" id="IPR008284">
    <property type="entry name" value="MoCF_biosynth_CS"/>
</dbReference>
<evidence type="ECO:0000256" key="9">
    <source>
        <dbReference type="ARBA" id="ARBA00023150"/>
    </source>
</evidence>
<dbReference type="NCBIfam" id="TIGR00177">
    <property type="entry name" value="molyb_syn"/>
    <property type="match status" value="1"/>
</dbReference>
<comment type="cofactor">
    <cofactor evidence="1 11">
        <name>Mg(2+)</name>
        <dbReference type="ChEBI" id="CHEBI:18420"/>
    </cofactor>
</comment>
<dbReference type="SMART" id="SM00852">
    <property type="entry name" value="MoCF_biosynth"/>
    <property type="match status" value="1"/>
</dbReference>
<protein>
    <recommendedName>
        <fullName evidence="11">Molybdopterin molybdenumtransferase</fullName>
        <ecNumber evidence="11">2.10.1.1</ecNumber>
    </recommendedName>
</protein>
<dbReference type="FunFam" id="2.170.190.11:FF:000001">
    <property type="entry name" value="Molybdopterin molybdenumtransferase"/>
    <property type="match status" value="1"/>
</dbReference>
<organism evidence="13">
    <name type="scientific">uncultured Thermomicrobiales bacterium</name>
    <dbReference type="NCBI Taxonomy" id="1645740"/>
    <lineage>
        <taxon>Bacteria</taxon>
        <taxon>Pseudomonadati</taxon>
        <taxon>Thermomicrobiota</taxon>
        <taxon>Thermomicrobia</taxon>
        <taxon>Thermomicrobiales</taxon>
        <taxon>environmental samples</taxon>
    </lineage>
</organism>
<dbReference type="InterPro" id="IPR005110">
    <property type="entry name" value="MoeA_linker/N"/>
</dbReference>
<dbReference type="InterPro" id="IPR001453">
    <property type="entry name" value="MoaB/Mog_dom"/>
</dbReference>
<evidence type="ECO:0000256" key="3">
    <source>
        <dbReference type="ARBA" id="ARBA00005046"/>
    </source>
</evidence>
<dbReference type="GO" id="GO:0006777">
    <property type="term" value="P:Mo-molybdopterin cofactor biosynthetic process"/>
    <property type="evidence" value="ECO:0007669"/>
    <property type="project" value="UniProtKB-UniRule"/>
</dbReference>
<feature type="domain" description="MoaB/Mog" evidence="12">
    <location>
        <begin position="181"/>
        <end position="318"/>
    </location>
</feature>
<comment type="pathway">
    <text evidence="3 11">Cofactor biosynthesis; molybdopterin biosynthesis.</text>
</comment>
<comment type="similarity">
    <text evidence="4 11">Belongs to the MoeA family.</text>
</comment>
<evidence type="ECO:0000256" key="6">
    <source>
        <dbReference type="ARBA" id="ARBA00022679"/>
    </source>
</evidence>
<evidence type="ECO:0000256" key="10">
    <source>
        <dbReference type="ARBA" id="ARBA00047317"/>
    </source>
</evidence>